<protein>
    <submittedName>
        <fullName evidence="1">Uncharacterized protein</fullName>
    </submittedName>
</protein>
<dbReference type="EMBL" id="CP054840">
    <property type="protein sequence ID" value="QKV52616.1"/>
    <property type="molecule type" value="Genomic_DNA"/>
</dbReference>
<dbReference type="RefSeq" id="WP_175503496.1">
    <property type="nucleotide sequence ID" value="NZ_CP054840.1"/>
</dbReference>
<dbReference type="Proteomes" id="UP000509579">
    <property type="component" value="Chromosome"/>
</dbReference>
<evidence type="ECO:0000313" key="2">
    <source>
        <dbReference type="Proteomes" id="UP000509579"/>
    </source>
</evidence>
<organism evidence="1 2">
    <name type="scientific">Comamonas antarctica</name>
    <dbReference type="NCBI Taxonomy" id="2743470"/>
    <lineage>
        <taxon>Bacteria</taxon>
        <taxon>Pseudomonadati</taxon>
        <taxon>Pseudomonadota</taxon>
        <taxon>Betaproteobacteria</taxon>
        <taxon>Burkholderiales</taxon>
        <taxon>Comamonadaceae</taxon>
        <taxon>Comamonas</taxon>
    </lineage>
</organism>
<dbReference type="AlphaFoldDB" id="A0A6N1X3Z4"/>
<accession>A0A6N1X3Z4</accession>
<sequence length="77" mass="8833">MQRVPFLSVKPLSSVTPAMKEVQEDIEKLYRGLMEPEALAQAGVEDVIRKIRQLEQQLIEMRTSQAGVLPEDLRLER</sequence>
<proteinExistence type="predicted"/>
<keyword evidence="2" id="KW-1185">Reference proteome</keyword>
<dbReference type="KEGG" id="aant:HUK68_06705"/>
<evidence type="ECO:0000313" key="1">
    <source>
        <dbReference type="EMBL" id="QKV52616.1"/>
    </source>
</evidence>
<name>A0A6N1X3Z4_9BURK</name>
<reference evidence="1 2" key="1">
    <citation type="submission" date="2020-06" db="EMBL/GenBank/DDBJ databases">
        <title>Acidovorax antarctica sp. nov., isolated from Corinth ice sheet soil, Antarctic Fields Peninsula.</title>
        <authorList>
            <person name="Xu Q."/>
            <person name="Peng F."/>
        </authorList>
    </citation>
    <scope>NUCLEOTIDE SEQUENCE [LARGE SCALE GENOMIC DNA]</scope>
    <source>
        <strain evidence="1 2">16-35-5</strain>
    </source>
</reference>
<gene>
    <name evidence="1" type="ORF">HUK68_06705</name>
</gene>